<comment type="caution">
    <text evidence="2">The sequence shown here is derived from an EMBL/GenBank/DDBJ whole genome shotgun (WGS) entry which is preliminary data.</text>
</comment>
<dbReference type="EMBL" id="VITN01000019">
    <property type="protein sequence ID" value="TWB13794.1"/>
    <property type="molecule type" value="Genomic_DNA"/>
</dbReference>
<keyword evidence="1" id="KW-0812">Transmembrane</keyword>
<evidence type="ECO:0000313" key="2">
    <source>
        <dbReference type="EMBL" id="TWB13794.1"/>
    </source>
</evidence>
<keyword evidence="1" id="KW-1133">Transmembrane helix</keyword>
<evidence type="ECO:0000256" key="1">
    <source>
        <dbReference type="SAM" id="Phobius"/>
    </source>
</evidence>
<dbReference type="AlphaFoldDB" id="A0A560EWR5"/>
<sequence>MKLGNIQPLHLHNLREFFSGIAIRKGGTSRGHPALLSPAARTGHTNGAQRGVLVVVVVVLVLPYPSVWVAWRSTTLPSGVSTLLPLRVILVPSG</sequence>
<proteinExistence type="predicted"/>
<dbReference type="Proteomes" id="UP000319859">
    <property type="component" value="Unassembled WGS sequence"/>
</dbReference>
<name>A0A560EWR5_9PROT</name>
<organism evidence="2 3">
    <name type="scientific">Nitrospirillum amazonense</name>
    <dbReference type="NCBI Taxonomy" id="28077"/>
    <lineage>
        <taxon>Bacteria</taxon>
        <taxon>Pseudomonadati</taxon>
        <taxon>Pseudomonadota</taxon>
        <taxon>Alphaproteobacteria</taxon>
        <taxon>Rhodospirillales</taxon>
        <taxon>Azospirillaceae</taxon>
        <taxon>Nitrospirillum</taxon>
    </lineage>
</organism>
<accession>A0A560EWR5</accession>
<evidence type="ECO:0000313" key="3">
    <source>
        <dbReference type="Proteomes" id="UP000319859"/>
    </source>
</evidence>
<reference evidence="2 3" key="1">
    <citation type="submission" date="2019-06" db="EMBL/GenBank/DDBJ databases">
        <title>Genomic Encyclopedia of Type Strains, Phase IV (KMG-V): Genome sequencing to study the core and pangenomes of soil and plant-associated prokaryotes.</title>
        <authorList>
            <person name="Whitman W."/>
        </authorList>
    </citation>
    <scope>NUCLEOTIDE SEQUENCE [LARGE SCALE GENOMIC DNA]</scope>
    <source>
        <strain evidence="2 3">BR 11880</strain>
    </source>
</reference>
<gene>
    <name evidence="2" type="ORF">FBZ89_1198</name>
</gene>
<keyword evidence="1" id="KW-0472">Membrane</keyword>
<protein>
    <submittedName>
        <fullName evidence="2">Uncharacterized protein</fullName>
    </submittedName>
</protein>
<feature type="transmembrane region" description="Helical" evidence="1">
    <location>
        <begin position="51"/>
        <end position="71"/>
    </location>
</feature>